<keyword evidence="1" id="KW-1133">Transmembrane helix</keyword>
<feature type="transmembrane region" description="Helical" evidence="1">
    <location>
        <begin position="74"/>
        <end position="91"/>
    </location>
</feature>
<name>A0AAU9D4T0_9BACT</name>
<dbReference type="Proteomes" id="UP001348817">
    <property type="component" value="Chromosome"/>
</dbReference>
<evidence type="ECO:0000256" key="1">
    <source>
        <dbReference type="SAM" id="Phobius"/>
    </source>
</evidence>
<protein>
    <submittedName>
        <fullName evidence="2">Uncharacterized protein</fullName>
    </submittedName>
</protein>
<sequence>MNCFGISQGKGGGRSFSLRYRWRVWVLPVWVAARREPRGQSADFMGILDKCYNSCGGKNLIGERLWRAYKDKNIRYGLGLYCALVVLSVYLH</sequence>
<organism evidence="2 3">
    <name type="scientific">Fulvitalea axinellae</name>
    <dbReference type="NCBI Taxonomy" id="1182444"/>
    <lineage>
        <taxon>Bacteria</taxon>
        <taxon>Pseudomonadati</taxon>
        <taxon>Bacteroidota</taxon>
        <taxon>Cytophagia</taxon>
        <taxon>Cytophagales</taxon>
        <taxon>Persicobacteraceae</taxon>
        <taxon>Fulvitalea</taxon>
    </lineage>
</organism>
<accession>A0AAU9D4T0</accession>
<dbReference type="EMBL" id="AP025314">
    <property type="protein sequence ID" value="BDD07811.1"/>
    <property type="molecule type" value="Genomic_DNA"/>
</dbReference>
<gene>
    <name evidence="2" type="ORF">FUAX_02430</name>
</gene>
<keyword evidence="1" id="KW-0472">Membrane</keyword>
<dbReference type="KEGG" id="fax:FUAX_02430"/>
<keyword evidence="3" id="KW-1185">Reference proteome</keyword>
<evidence type="ECO:0000313" key="3">
    <source>
        <dbReference type="Proteomes" id="UP001348817"/>
    </source>
</evidence>
<evidence type="ECO:0000313" key="2">
    <source>
        <dbReference type="EMBL" id="BDD07811.1"/>
    </source>
</evidence>
<proteinExistence type="predicted"/>
<dbReference type="AlphaFoldDB" id="A0AAU9D4T0"/>
<reference evidence="2 3" key="1">
    <citation type="submission" date="2021-12" db="EMBL/GenBank/DDBJ databases">
        <title>Genome sequencing of bacteria with rrn-lacking chromosome and rrn-plasmid.</title>
        <authorList>
            <person name="Anda M."/>
            <person name="Iwasaki W."/>
        </authorList>
    </citation>
    <scope>NUCLEOTIDE SEQUENCE [LARGE SCALE GENOMIC DNA]</scope>
    <source>
        <strain evidence="2 3">DSM 100852</strain>
    </source>
</reference>
<keyword evidence="1" id="KW-0812">Transmembrane</keyword>